<keyword evidence="2" id="KW-1185">Reference proteome</keyword>
<reference evidence="1" key="1">
    <citation type="submission" date="2023-03" db="EMBL/GenBank/DDBJ databases">
        <authorList>
            <person name="Steffen K."/>
            <person name="Cardenas P."/>
        </authorList>
    </citation>
    <scope>NUCLEOTIDE SEQUENCE</scope>
</reference>
<evidence type="ECO:0000313" key="2">
    <source>
        <dbReference type="Proteomes" id="UP001174909"/>
    </source>
</evidence>
<name>A0AA35SYN1_GEOBA</name>
<proteinExistence type="predicted"/>
<dbReference type="EMBL" id="CASHTH010002987">
    <property type="protein sequence ID" value="CAI8038263.1"/>
    <property type="molecule type" value="Genomic_DNA"/>
</dbReference>
<sequence length="137" mass="16743">MIVNLFIIRTRKLLQAVSFNGKRKFFSAEERLNREWDYGRYRPDSWSLARRSTMQPREKRLRRHRQLHKSMNCLPYITFPMSVRYTSFFVHSWRRQTFRQGKKVLRQDYSQKMKFPGTNWLFRLCVRVCCNILNAAG</sequence>
<evidence type="ECO:0000313" key="1">
    <source>
        <dbReference type="EMBL" id="CAI8038263.1"/>
    </source>
</evidence>
<protein>
    <submittedName>
        <fullName evidence="1">Uncharacterized protein</fullName>
    </submittedName>
</protein>
<comment type="caution">
    <text evidence="1">The sequence shown here is derived from an EMBL/GenBank/DDBJ whole genome shotgun (WGS) entry which is preliminary data.</text>
</comment>
<dbReference type="AlphaFoldDB" id="A0AA35SYN1"/>
<dbReference type="Proteomes" id="UP001174909">
    <property type="component" value="Unassembled WGS sequence"/>
</dbReference>
<organism evidence="1 2">
    <name type="scientific">Geodia barretti</name>
    <name type="common">Barrett's horny sponge</name>
    <dbReference type="NCBI Taxonomy" id="519541"/>
    <lineage>
        <taxon>Eukaryota</taxon>
        <taxon>Metazoa</taxon>
        <taxon>Porifera</taxon>
        <taxon>Demospongiae</taxon>
        <taxon>Heteroscleromorpha</taxon>
        <taxon>Tetractinellida</taxon>
        <taxon>Astrophorina</taxon>
        <taxon>Geodiidae</taxon>
        <taxon>Geodia</taxon>
    </lineage>
</organism>
<gene>
    <name evidence="1" type="ORF">GBAR_LOCUS21328</name>
</gene>
<accession>A0AA35SYN1</accession>